<feature type="region of interest" description="Disordered" evidence="10">
    <location>
        <begin position="402"/>
        <end position="440"/>
    </location>
</feature>
<keyword evidence="7" id="KW-0206">Cytoskeleton</keyword>
<comment type="subcellular location">
    <subcellularLocation>
        <location evidence="1">Cytoplasm</location>
        <location evidence="1">Cytoskeleton</location>
    </subcellularLocation>
</comment>
<dbReference type="GO" id="GO:0007018">
    <property type="term" value="P:microtubule-based movement"/>
    <property type="evidence" value="ECO:0007669"/>
    <property type="project" value="InterPro"/>
</dbReference>
<dbReference type="PROSITE" id="PS50067">
    <property type="entry name" value="KINESIN_MOTOR_2"/>
    <property type="match status" value="1"/>
</dbReference>
<dbReference type="Pfam" id="PF00225">
    <property type="entry name" value="Kinesin"/>
    <property type="match status" value="1"/>
</dbReference>
<evidence type="ECO:0000256" key="1">
    <source>
        <dbReference type="ARBA" id="ARBA00004245"/>
    </source>
</evidence>
<evidence type="ECO:0000256" key="3">
    <source>
        <dbReference type="ARBA" id="ARBA00022701"/>
    </source>
</evidence>
<dbReference type="Proteomes" id="UP000654075">
    <property type="component" value="Unassembled WGS sequence"/>
</dbReference>
<dbReference type="GO" id="GO:0007019">
    <property type="term" value="P:microtubule depolymerization"/>
    <property type="evidence" value="ECO:0007669"/>
    <property type="project" value="TreeGrafter"/>
</dbReference>
<feature type="binding site" evidence="8">
    <location>
        <begin position="145"/>
        <end position="152"/>
    </location>
    <ligand>
        <name>ATP</name>
        <dbReference type="ChEBI" id="CHEBI:30616"/>
    </ligand>
</feature>
<feature type="region of interest" description="Disordered" evidence="10">
    <location>
        <begin position="622"/>
        <end position="704"/>
    </location>
</feature>
<comment type="similarity">
    <text evidence="8 9">Belongs to the TRAFAC class myosin-kinesin ATPase superfamily. Kinesin family.</text>
</comment>
<keyword evidence="13" id="KW-1185">Reference proteome</keyword>
<dbReference type="InterPro" id="IPR001752">
    <property type="entry name" value="Kinesin_motor_dom"/>
</dbReference>
<dbReference type="PANTHER" id="PTHR47971">
    <property type="entry name" value="KINESIN-RELATED PROTEIN 6"/>
    <property type="match status" value="1"/>
</dbReference>
<evidence type="ECO:0000256" key="5">
    <source>
        <dbReference type="ARBA" id="ARBA00022840"/>
    </source>
</evidence>
<feature type="region of interest" description="Disordered" evidence="10">
    <location>
        <begin position="716"/>
        <end position="799"/>
    </location>
</feature>
<dbReference type="Gene3D" id="3.40.850.10">
    <property type="entry name" value="Kinesin motor domain"/>
    <property type="match status" value="1"/>
</dbReference>
<dbReference type="InterPro" id="IPR027417">
    <property type="entry name" value="P-loop_NTPase"/>
</dbReference>
<gene>
    <name evidence="12" type="ORF">PGLA1383_LOCUS51542</name>
</gene>
<evidence type="ECO:0000313" key="13">
    <source>
        <dbReference type="Proteomes" id="UP000654075"/>
    </source>
</evidence>
<evidence type="ECO:0000256" key="2">
    <source>
        <dbReference type="ARBA" id="ARBA00022490"/>
    </source>
</evidence>
<dbReference type="GO" id="GO:0008017">
    <property type="term" value="F:microtubule binding"/>
    <property type="evidence" value="ECO:0007669"/>
    <property type="project" value="InterPro"/>
</dbReference>
<keyword evidence="6 8" id="KW-0505">Motor protein</keyword>
<sequence>MGNAESQIVRNVDKRTSRRDHRLIFAAAAQRFRTAPFAPPLVVGGASASSAERGLRVCIRKRPIFPHELEQGEFDVISCLATGRVVVHDARMHPDMTNMYMNHYDFAFDEALGDAADNAAVYAVTARDLVFSALQGQNSTVMMYGQTGSGKTFTMRSIYSQAAEELFSGAAGRQVTTYFVELLGDNCFDMLNQGMSCQLGTAADGSVHPNPCVEVPVQDASELLALIDLATKLRATAATGVHDQSSRSHAICRIFVEGDGAGDGEAEGSITLVDLAGSEHRIDNAEHNADRRKEGAKINSSLAALKDCIRATAAGAKFVNFRQNRLTQLLRGCFVGGGRHKTVVIATVSPSSKDTEHSLNTLRHACIMDGQGDGKSAGGAFLAEKNVTKEVLGSINVTQLARDRKAKRASEKEAGILPDSSNTKPSKPAHQTKESNTSMRAALDRKCVRLLEPAVGKALVEARAAWGTLRQRKRLTRLPPDVVAANAAAEAAEEAAEAAARAKLAAKSGLAVSESEKAAELLVAGAVSESHKATSSAASEQDKAMELFRYFCANGRASREWRKNDFRLINTFVVPLLYGPEASLDWAHPAVALDELERLVGAGADADAVKISVSEAEARPVVTRPPLLPSSSRRASSSELPSPVGSSAGLERLQEEASPLAAAAAAAGLPMPSRPPPRVRASTGDAVARRPLPGPTFTTDADADGAIASEAPAAAFRARAQGVPQPRASRSASPSVRAGGTGGARLQLEMDFGQQGQGYGPTSHQNANRSRREALEQARQESLAKALTKKAGSQTREEEMQGLEEQLASGQCSAAAAVGLKKRLQSLKATAIREERVAAARAAAAASARAAAAAPVAARVAAAATPVGEAASAGDQGTGGTGAGYWRPGTGVSNAGSMGSGGAAVGPASCCGNNNNNNNNNTNNNGVWSVEDAPLPLQPLPGRRSVAGGAAAAPWANEFSEAAGYG</sequence>
<feature type="compositionally biased region" description="Low complexity" evidence="10">
    <location>
        <begin position="629"/>
        <end position="647"/>
    </location>
</feature>
<dbReference type="SMART" id="SM00129">
    <property type="entry name" value="KISc"/>
    <property type="match status" value="1"/>
</dbReference>
<dbReference type="InterPro" id="IPR027640">
    <property type="entry name" value="Kinesin-like_fam"/>
</dbReference>
<dbReference type="EMBL" id="CAJNNV010031389">
    <property type="protein sequence ID" value="CAE8636001.1"/>
    <property type="molecule type" value="Genomic_DNA"/>
</dbReference>
<keyword evidence="3 9" id="KW-0493">Microtubule</keyword>
<dbReference type="AlphaFoldDB" id="A0A813HEG5"/>
<dbReference type="GO" id="GO:0003777">
    <property type="term" value="F:microtubule motor activity"/>
    <property type="evidence" value="ECO:0007669"/>
    <property type="project" value="InterPro"/>
</dbReference>
<comment type="caution">
    <text evidence="12">The sequence shown here is derived from an EMBL/GenBank/DDBJ whole genome shotgun (WGS) entry which is preliminary data.</text>
</comment>
<evidence type="ECO:0000256" key="9">
    <source>
        <dbReference type="RuleBase" id="RU000394"/>
    </source>
</evidence>
<accession>A0A813HEG5</accession>
<dbReference type="GO" id="GO:0005524">
    <property type="term" value="F:ATP binding"/>
    <property type="evidence" value="ECO:0007669"/>
    <property type="project" value="UniProtKB-UniRule"/>
</dbReference>
<evidence type="ECO:0000256" key="8">
    <source>
        <dbReference type="PROSITE-ProRule" id="PRU00283"/>
    </source>
</evidence>
<protein>
    <recommendedName>
        <fullName evidence="9">Kinesin-like protein</fullName>
    </recommendedName>
</protein>
<feature type="compositionally biased region" description="Basic and acidic residues" evidence="10">
    <location>
        <begin position="770"/>
        <end position="779"/>
    </location>
</feature>
<evidence type="ECO:0000256" key="10">
    <source>
        <dbReference type="SAM" id="MobiDB-lite"/>
    </source>
</evidence>
<name>A0A813HEG5_POLGL</name>
<dbReference type="InterPro" id="IPR036961">
    <property type="entry name" value="Kinesin_motor_dom_sf"/>
</dbReference>
<proteinExistence type="inferred from homology"/>
<dbReference type="PANTHER" id="PTHR47971:SF8">
    <property type="entry name" value="KINESIN-LIKE PROTEIN"/>
    <property type="match status" value="1"/>
</dbReference>
<feature type="domain" description="Kinesin motor" evidence="11">
    <location>
        <begin position="54"/>
        <end position="371"/>
    </location>
</feature>
<keyword evidence="5 8" id="KW-0067">ATP-binding</keyword>
<feature type="compositionally biased region" description="Low complexity" evidence="10">
    <location>
        <begin position="716"/>
        <end position="738"/>
    </location>
</feature>
<evidence type="ECO:0000313" key="12">
    <source>
        <dbReference type="EMBL" id="CAE8636001.1"/>
    </source>
</evidence>
<keyword evidence="4 8" id="KW-0547">Nucleotide-binding</keyword>
<evidence type="ECO:0000259" key="11">
    <source>
        <dbReference type="PROSITE" id="PS50067"/>
    </source>
</evidence>
<organism evidence="12 13">
    <name type="scientific">Polarella glacialis</name>
    <name type="common">Dinoflagellate</name>
    <dbReference type="NCBI Taxonomy" id="89957"/>
    <lineage>
        <taxon>Eukaryota</taxon>
        <taxon>Sar</taxon>
        <taxon>Alveolata</taxon>
        <taxon>Dinophyceae</taxon>
        <taxon>Suessiales</taxon>
        <taxon>Suessiaceae</taxon>
        <taxon>Polarella</taxon>
    </lineage>
</organism>
<evidence type="ECO:0000256" key="6">
    <source>
        <dbReference type="ARBA" id="ARBA00023175"/>
    </source>
</evidence>
<dbReference type="InterPro" id="IPR019821">
    <property type="entry name" value="Kinesin_motor_CS"/>
</dbReference>
<reference evidence="12" key="1">
    <citation type="submission" date="2021-02" db="EMBL/GenBank/DDBJ databases">
        <authorList>
            <person name="Dougan E. K."/>
            <person name="Rhodes N."/>
            <person name="Thang M."/>
            <person name="Chan C."/>
        </authorList>
    </citation>
    <scope>NUCLEOTIDE SEQUENCE</scope>
</reference>
<evidence type="ECO:0000256" key="7">
    <source>
        <dbReference type="ARBA" id="ARBA00023212"/>
    </source>
</evidence>
<dbReference type="PRINTS" id="PR00380">
    <property type="entry name" value="KINESINHEAVY"/>
</dbReference>
<dbReference type="PROSITE" id="PS00411">
    <property type="entry name" value="KINESIN_MOTOR_1"/>
    <property type="match status" value="1"/>
</dbReference>
<keyword evidence="2" id="KW-0963">Cytoplasm</keyword>
<evidence type="ECO:0000256" key="4">
    <source>
        <dbReference type="ARBA" id="ARBA00022741"/>
    </source>
</evidence>
<dbReference type="OrthoDB" id="3176171at2759"/>
<dbReference type="OMA" id="MAMNTEN"/>
<dbReference type="SUPFAM" id="SSF52540">
    <property type="entry name" value="P-loop containing nucleoside triphosphate hydrolases"/>
    <property type="match status" value="1"/>
</dbReference>
<dbReference type="GO" id="GO:0005874">
    <property type="term" value="C:microtubule"/>
    <property type="evidence" value="ECO:0007669"/>
    <property type="project" value="UniProtKB-KW"/>
</dbReference>